<gene>
    <name evidence="2" type="ordered locus">SRM_00622</name>
</gene>
<dbReference type="SUPFAM" id="SSF88723">
    <property type="entry name" value="PIN domain-like"/>
    <property type="match status" value="1"/>
</dbReference>
<reference evidence="3" key="2">
    <citation type="submission" date="2010-04" db="EMBL/GenBank/DDBJ databases">
        <title>Genome sequence of Salinibacter ruber M8.</title>
        <authorList>
            <consortium name="Genoscope"/>
        </authorList>
    </citation>
    <scope>NUCLEOTIDE SEQUENCE [LARGE SCALE GENOMIC DNA]</scope>
    <source>
        <strain evidence="3">M8</strain>
    </source>
</reference>
<dbReference type="Proteomes" id="UP000000933">
    <property type="component" value="Chromosome"/>
</dbReference>
<dbReference type="KEGG" id="srm:SRM_00622"/>
<feature type="region of interest" description="Disordered" evidence="1">
    <location>
        <begin position="32"/>
        <end position="122"/>
    </location>
</feature>
<dbReference type="EMBL" id="FP565814">
    <property type="protein sequence ID" value="CBH23543.1"/>
    <property type="molecule type" value="Genomic_DNA"/>
</dbReference>
<accession>D5H688</accession>
<dbReference type="CDD" id="cd18687">
    <property type="entry name" value="PIN_VapC-like"/>
    <property type="match status" value="1"/>
</dbReference>
<organism evidence="2 3">
    <name type="scientific">Salinibacter ruber (strain M8)</name>
    <dbReference type="NCBI Taxonomy" id="761659"/>
    <lineage>
        <taxon>Bacteria</taxon>
        <taxon>Pseudomonadati</taxon>
        <taxon>Rhodothermota</taxon>
        <taxon>Rhodothermia</taxon>
        <taxon>Rhodothermales</taxon>
        <taxon>Salinibacteraceae</taxon>
        <taxon>Salinibacter</taxon>
    </lineage>
</organism>
<proteinExistence type="predicted"/>
<name>D5H688_SALRM</name>
<reference evidence="2 3" key="1">
    <citation type="journal article" date="2010" name="ISME J.">
        <title>Fine-scale evolution: genomic, phenotypic and ecological differentiation in two coexisting Salinibacter ruber strains.</title>
        <authorList>
            <person name="Pena A."/>
            <person name="Teeling H."/>
            <person name="Huerta-Cepas J."/>
            <person name="Santos F."/>
            <person name="Yarza P."/>
            <person name="Brito-Echeverria J."/>
            <person name="Lucio M."/>
            <person name="Schmitt-Kopplin P."/>
            <person name="Meseguer I."/>
            <person name="Schenowitz C."/>
            <person name="Dossat C."/>
            <person name="Barbe V."/>
            <person name="Dopazo J."/>
            <person name="Rossello-Mora R."/>
            <person name="Schuler M."/>
            <person name="Glockner F.O."/>
            <person name="Amann R."/>
            <person name="Gabaldon T."/>
            <person name="Anton J."/>
        </authorList>
    </citation>
    <scope>NUCLEOTIDE SEQUENCE [LARGE SCALE GENOMIC DNA]</scope>
    <source>
        <strain evidence="2 3">M8</strain>
    </source>
</reference>
<protein>
    <recommendedName>
        <fullName evidence="4">PIN domain-containing protein</fullName>
    </recommendedName>
</protein>
<feature type="compositionally biased region" description="Basic and acidic residues" evidence="1">
    <location>
        <begin position="36"/>
        <end position="53"/>
    </location>
</feature>
<evidence type="ECO:0000313" key="3">
    <source>
        <dbReference type="Proteomes" id="UP000000933"/>
    </source>
</evidence>
<evidence type="ECO:0008006" key="4">
    <source>
        <dbReference type="Google" id="ProtNLM"/>
    </source>
</evidence>
<dbReference type="InterPro" id="IPR029060">
    <property type="entry name" value="PIN-like_dom_sf"/>
</dbReference>
<evidence type="ECO:0000313" key="2">
    <source>
        <dbReference type="EMBL" id="CBH23543.1"/>
    </source>
</evidence>
<evidence type="ECO:0000256" key="1">
    <source>
        <dbReference type="SAM" id="MobiDB-lite"/>
    </source>
</evidence>
<sequence length="309" mass="34328">MGVEGWGLKGEGRAVVDGAHLDLQLHLARTGRHGRRPFDTGRRQRRRDSREALESESGVTPASRARRERASSSPPPSPQSCPSGRGARRPRAAHAERGATGGRTRHRWRRGRSGQQSRSQNDEVGICPFFPWLKGSNFGVKSEVLSRPNRSMPIRTYADTSVYGGPYDEEFAEASRRFFAQVRVGRFLLVTSAVVSDELEEAPPKVQANYEALLPEVTVAEVTDEALKLQQAYLDAGILTPTWEDDALHIAVATVQGCELIVSWNFQHVVHFQKIPQYNAVNTLHGYDEIAIHSPHEVINDDDEFGEGV</sequence>
<dbReference type="HOGENOM" id="CLU_899847_0_0_10"/>
<dbReference type="AlphaFoldDB" id="D5H688"/>
<feature type="compositionally biased region" description="Basic residues" evidence="1">
    <location>
        <begin position="103"/>
        <end position="112"/>
    </location>
</feature>